<accession>A0ABN3DKW0</accession>
<feature type="compositionally biased region" description="Low complexity" evidence="7">
    <location>
        <begin position="189"/>
        <end position="202"/>
    </location>
</feature>
<evidence type="ECO:0000256" key="2">
    <source>
        <dbReference type="ARBA" id="ARBA00006683"/>
    </source>
</evidence>
<reference evidence="9 10" key="1">
    <citation type="journal article" date="2019" name="Int. J. Syst. Evol. Microbiol.">
        <title>The Global Catalogue of Microorganisms (GCM) 10K type strain sequencing project: providing services to taxonomists for standard genome sequencing and annotation.</title>
        <authorList>
            <consortium name="The Broad Institute Genomics Platform"/>
            <consortium name="The Broad Institute Genome Sequencing Center for Infectious Disease"/>
            <person name="Wu L."/>
            <person name="Ma J."/>
        </authorList>
    </citation>
    <scope>NUCLEOTIDE SEQUENCE [LARGE SCALE GENOMIC DNA]</scope>
    <source>
        <strain evidence="9 10">JCM 7356</strain>
    </source>
</reference>
<evidence type="ECO:0000256" key="4">
    <source>
        <dbReference type="ARBA" id="ARBA00022692"/>
    </source>
</evidence>
<feature type="domain" description="Polysaccharide chain length determinant N-terminal" evidence="8">
    <location>
        <begin position="8"/>
        <end position="70"/>
    </location>
</feature>
<evidence type="ECO:0000256" key="5">
    <source>
        <dbReference type="ARBA" id="ARBA00022989"/>
    </source>
</evidence>
<dbReference type="InterPro" id="IPR050445">
    <property type="entry name" value="Bact_polysacc_biosynth/exp"/>
</dbReference>
<sequence length="221" mass="21919">MSELGRSARALTRRWWPVALAVPLGALAGAGYGLLAHPSYAANSYVVVVSQGPGESSTAVNFAQAYGRLAGQPQVLAGAAAQLDETIAELAERVRGTTSPDAPVIEITGTGERPKEAVRAADAVARSLVAFADTSSKETGVRLVPLAPAAAPEGPSSPSVQLDTAVGTAAGVLVGALVMMTRRRPATAPAAAVPLPAPASAPGTRAGGAGAVEARKAGSPA</sequence>
<evidence type="ECO:0000256" key="1">
    <source>
        <dbReference type="ARBA" id="ARBA00004651"/>
    </source>
</evidence>
<evidence type="ECO:0000256" key="7">
    <source>
        <dbReference type="SAM" id="MobiDB-lite"/>
    </source>
</evidence>
<dbReference type="Pfam" id="PF02706">
    <property type="entry name" value="Wzz"/>
    <property type="match status" value="1"/>
</dbReference>
<evidence type="ECO:0000259" key="8">
    <source>
        <dbReference type="Pfam" id="PF02706"/>
    </source>
</evidence>
<dbReference type="EMBL" id="BAAATR010000004">
    <property type="protein sequence ID" value="GAA2234695.1"/>
    <property type="molecule type" value="Genomic_DNA"/>
</dbReference>
<keyword evidence="4" id="KW-0812">Transmembrane</keyword>
<name>A0ABN3DKW0_9ACTN</name>
<keyword evidence="10" id="KW-1185">Reference proteome</keyword>
<comment type="caution">
    <text evidence="9">The sequence shown here is derived from an EMBL/GenBank/DDBJ whole genome shotgun (WGS) entry which is preliminary data.</text>
</comment>
<dbReference type="PANTHER" id="PTHR32309:SF31">
    <property type="entry name" value="CAPSULAR EXOPOLYSACCHARIDE FAMILY"/>
    <property type="match status" value="1"/>
</dbReference>
<comment type="similarity">
    <text evidence="2">Belongs to the CpsC/CapA family.</text>
</comment>
<comment type="subcellular location">
    <subcellularLocation>
        <location evidence="1">Cell membrane</location>
        <topology evidence="1">Multi-pass membrane protein</topology>
    </subcellularLocation>
</comment>
<dbReference type="PANTHER" id="PTHR32309">
    <property type="entry name" value="TYROSINE-PROTEIN KINASE"/>
    <property type="match status" value="1"/>
</dbReference>
<evidence type="ECO:0000313" key="10">
    <source>
        <dbReference type="Proteomes" id="UP001500305"/>
    </source>
</evidence>
<keyword evidence="6" id="KW-0472">Membrane</keyword>
<organism evidence="9 10">
    <name type="scientific">Kitasatospora cystarginea</name>
    <dbReference type="NCBI Taxonomy" id="58350"/>
    <lineage>
        <taxon>Bacteria</taxon>
        <taxon>Bacillati</taxon>
        <taxon>Actinomycetota</taxon>
        <taxon>Actinomycetes</taxon>
        <taxon>Kitasatosporales</taxon>
        <taxon>Streptomycetaceae</taxon>
        <taxon>Kitasatospora</taxon>
    </lineage>
</organism>
<proteinExistence type="inferred from homology"/>
<gene>
    <name evidence="9" type="ORF">GCM10010430_14360</name>
</gene>
<keyword evidence="5" id="KW-1133">Transmembrane helix</keyword>
<protein>
    <recommendedName>
        <fullName evidence="8">Polysaccharide chain length determinant N-terminal domain-containing protein</fullName>
    </recommendedName>
</protein>
<dbReference type="RefSeq" id="WP_344635373.1">
    <property type="nucleotide sequence ID" value="NZ_BAAATR010000004.1"/>
</dbReference>
<evidence type="ECO:0000313" key="9">
    <source>
        <dbReference type="EMBL" id="GAA2234695.1"/>
    </source>
</evidence>
<dbReference type="InterPro" id="IPR003856">
    <property type="entry name" value="LPS_length_determ_N"/>
</dbReference>
<evidence type="ECO:0000256" key="6">
    <source>
        <dbReference type="ARBA" id="ARBA00023136"/>
    </source>
</evidence>
<keyword evidence="3" id="KW-1003">Cell membrane</keyword>
<feature type="region of interest" description="Disordered" evidence="7">
    <location>
        <begin position="189"/>
        <end position="221"/>
    </location>
</feature>
<evidence type="ECO:0000256" key="3">
    <source>
        <dbReference type="ARBA" id="ARBA00022475"/>
    </source>
</evidence>
<dbReference type="Proteomes" id="UP001500305">
    <property type="component" value="Unassembled WGS sequence"/>
</dbReference>